<dbReference type="RefSeq" id="WP_154425380.1">
    <property type="nucleotide sequence ID" value="NZ_VUNN01000011.1"/>
</dbReference>
<keyword evidence="3 5" id="KW-0067">ATP-binding</keyword>
<dbReference type="SUPFAM" id="SSF52540">
    <property type="entry name" value="P-loop containing nucleoside triphosphate hydrolases"/>
    <property type="match status" value="1"/>
</dbReference>
<feature type="domain" description="ABC transporter" evidence="4">
    <location>
        <begin position="5"/>
        <end position="238"/>
    </location>
</feature>
<keyword evidence="2" id="KW-0547">Nucleotide-binding</keyword>
<dbReference type="AlphaFoldDB" id="A0A7X2PCW0"/>
<dbReference type="Gene3D" id="3.40.50.300">
    <property type="entry name" value="P-loop containing nucleotide triphosphate hydrolases"/>
    <property type="match status" value="1"/>
</dbReference>
<evidence type="ECO:0000313" key="6">
    <source>
        <dbReference type="Proteomes" id="UP000460549"/>
    </source>
</evidence>
<proteinExistence type="predicted"/>
<dbReference type="InterPro" id="IPR051120">
    <property type="entry name" value="ABC_AA/LPS_Transport"/>
</dbReference>
<dbReference type="GO" id="GO:0055085">
    <property type="term" value="P:transmembrane transport"/>
    <property type="evidence" value="ECO:0007669"/>
    <property type="project" value="InterPro"/>
</dbReference>
<keyword evidence="1" id="KW-0813">Transport</keyword>
<evidence type="ECO:0000256" key="1">
    <source>
        <dbReference type="ARBA" id="ARBA00022448"/>
    </source>
</evidence>
<evidence type="ECO:0000256" key="2">
    <source>
        <dbReference type="ARBA" id="ARBA00022741"/>
    </source>
</evidence>
<dbReference type="InterPro" id="IPR030921">
    <property type="entry name" value="LPS_export_LptB"/>
</dbReference>
<dbReference type="PANTHER" id="PTHR45772">
    <property type="entry name" value="CONSERVED COMPONENT OF ABC TRANSPORTER FOR NATURAL AMINO ACIDS-RELATED"/>
    <property type="match status" value="1"/>
</dbReference>
<evidence type="ECO:0000259" key="4">
    <source>
        <dbReference type="PROSITE" id="PS50893"/>
    </source>
</evidence>
<organism evidence="5 6">
    <name type="scientific">Bullifex porci</name>
    <dbReference type="NCBI Taxonomy" id="2606638"/>
    <lineage>
        <taxon>Bacteria</taxon>
        <taxon>Pseudomonadati</taxon>
        <taxon>Spirochaetota</taxon>
        <taxon>Spirochaetia</taxon>
        <taxon>Spirochaetales</taxon>
        <taxon>Spirochaetaceae</taxon>
        <taxon>Bullifex</taxon>
    </lineage>
</organism>
<dbReference type="InterPro" id="IPR003593">
    <property type="entry name" value="AAA+_ATPase"/>
</dbReference>
<dbReference type="GO" id="GO:0005524">
    <property type="term" value="F:ATP binding"/>
    <property type="evidence" value="ECO:0007669"/>
    <property type="project" value="UniProtKB-KW"/>
</dbReference>
<dbReference type="PROSITE" id="PS50893">
    <property type="entry name" value="ABC_TRANSPORTER_2"/>
    <property type="match status" value="1"/>
</dbReference>
<dbReference type="PANTHER" id="PTHR45772:SF10">
    <property type="entry name" value="LIPOPOLYSACCHARIDE EXPORT SYSTEM ATP-BINDING PROTEIN LPTB"/>
    <property type="match status" value="1"/>
</dbReference>
<dbReference type="GO" id="GO:0043190">
    <property type="term" value="C:ATP-binding cassette (ABC) transporter complex"/>
    <property type="evidence" value="ECO:0007669"/>
    <property type="project" value="InterPro"/>
</dbReference>
<gene>
    <name evidence="5" type="primary">lptB</name>
    <name evidence="5" type="ORF">FYJ80_06380</name>
</gene>
<dbReference type="SMART" id="SM00382">
    <property type="entry name" value="AAA"/>
    <property type="match status" value="1"/>
</dbReference>
<evidence type="ECO:0000313" key="5">
    <source>
        <dbReference type="EMBL" id="MSU06407.1"/>
    </source>
</evidence>
<sequence>MANTLAVEALTKKYGRKQVVKGISFSMENGSITGLLGPNGAGKTTTFYMIVGFIKSNGGKILLNGENITFLPMHKRSKLGLSYLPQESSIFRKLTVEDNIKLVVQTRSDLSKSEKKELTESLMEEFGISRLRKQYGYTLSGGERRRTEIARALATNPKFLLLDEPFAGIDPKAVYEIKQIIRKLKDQGIGILLTDHNVRDTLEITTCAYIINEGNILVYGTKEELINNELAREIYFGNDFMKEEIR</sequence>
<dbReference type="InterPro" id="IPR027417">
    <property type="entry name" value="P-loop_NTPase"/>
</dbReference>
<dbReference type="InterPro" id="IPR003439">
    <property type="entry name" value="ABC_transporter-like_ATP-bd"/>
</dbReference>
<dbReference type="GO" id="GO:0016887">
    <property type="term" value="F:ATP hydrolysis activity"/>
    <property type="evidence" value="ECO:0007669"/>
    <property type="project" value="InterPro"/>
</dbReference>
<dbReference type="FunFam" id="3.40.50.300:FF:000151">
    <property type="entry name" value="Lipopolysaccharide ABC transporter ATP-binding protein"/>
    <property type="match status" value="1"/>
</dbReference>
<protein>
    <submittedName>
        <fullName evidence="5">LPS export ABC transporter ATP-binding protein</fullName>
    </submittedName>
</protein>
<dbReference type="Pfam" id="PF00005">
    <property type="entry name" value="ABC_tran"/>
    <property type="match status" value="1"/>
</dbReference>
<comment type="caution">
    <text evidence="5">The sequence shown here is derived from an EMBL/GenBank/DDBJ whole genome shotgun (WGS) entry which is preliminary data.</text>
</comment>
<reference evidence="5 6" key="1">
    <citation type="submission" date="2019-08" db="EMBL/GenBank/DDBJ databases">
        <title>In-depth cultivation of the pig gut microbiome towards novel bacterial diversity and tailored functional studies.</title>
        <authorList>
            <person name="Wylensek D."/>
            <person name="Hitch T.C.A."/>
            <person name="Clavel T."/>
        </authorList>
    </citation>
    <scope>NUCLEOTIDE SEQUENCE [LARGE SCALE GENOMIC DNA]</scope>
    <source>
        <strain evidence="5 6">NM-380-WT-3C1</strain>
    </source>
</reference>
<dbReference type="EMBL" id="VUNN01000011">
    <property type="protein sequence ID" value="MSU06407.1"/>
    <property type="molecule type" value="Genomic_DNA"/>
</dbReference>
<dbReference type="NCBIfam" id="TIGR04406">
    <property type="entry name" value="LPS_export_lptB"/>
    <property type="match status" value="1"/>
</dbReference>
<keyword evidence="6" id="KW-1185">Reference proteome</keyword>
<dbReference type="Proteomes" id="UP000460549">
    <property type="component" value="Unassembled WGS sequence"/>
</dbReference>
<dbReference type="CDD" id="cd03218">
    <property type="entry name" value="ABC_YhbG"/>
    <property type="match status" value="1"/>
</dbReference>
<evidence type="ECO:0000256" key="3">
    <source>
        <dbReference type="ARBA" id="ARBA00022840"/>
    </source>
</evidence>
<accession>A0A7X2PCW0</accession>
<name>A0A7X2PCW0_9SPIO</name>